<reference evidence="2 3" key="1">
    <citation type="submission" date="2023-01" db="EMBL/GenBank/DDBJ databases">
        <title>Analysis of 21 Apiospora genomes using comparative genomics revels a genus with tremendous synthesis potential of carbohydrate active enzymes and secondary metabolites.</title>
        <authorList>
            <person name="Sorensen T."/>
        </authorList>
    </citation>
    <scope>NUCLEOTIDE SEQUENCE [LARGE SCALE GENOMIC DNA]</scope>
    <source>
        <strain evidence="2 3">CBS 117206</strain>
    </source>
</reference>
<evidence type="ECO:0008006" key="4">
    <source>
        <dbReference type="Google" id="ProtNLM"/>
    </source>
</evidence>
<proteinExistence type="predicted"/>
<protein>
    <recommendedName>
        <fullName evidence="4">Microtubule associated protein</fullName>
    </recommendedName>
</protein>
<keyword evidence="1" id="KW-0812">Transmembrane</keyword>
<sequence>MAVPTKTAANGFTAAARKLYNPLGFSHGYNFAFWLLFAGLWFCFILTRLQYLDFYGVYCNPNATPGNGALPGECWYYLRLPRYKLGIMVHLATILPAGLLSCLQFIPFIRRKAMVVHRVIGRISVALSVVGTASALMIARNSFGGGFESQTVLGLVAILFLGSLLLAMDSIKRLRIEQHRAWMLRAWFYGGSILTMRLIMVIAAVTISKKGGYYTAMPCGKIHFIIKEQNIVAQRYPSCAAYFSGANLDQHAVVPANISGQDEAQAAAVLNMVAGGALWLALALHAAGIEIYLNLTSTEDKRPRNVSYQRKVAVGYKQAEPVGLTVDRIPKNYKLLDNDDGSMKG</sequence>
<feature type="transmembrane region" description="Helical" evidence="1">
    <location>
        <begin position="187"/>
        <end position="207"/>
    </location>
</feature>
<feature type="transmembrane region" description="Helical" evidence="1">
    <location>
        <begin position="277"/>
        <end position="295"/>
    </location>
</feature>
<comment type="caution">
    <text evidence="2">The sequence shown here is derived from an EMBL/GenBank/DDBJ whole genome shotgun (WGS) entry which is preliminary data.</text>
</comment>
<evidence type="ECO:0000313" key="3">
    <source>
        <dbReference type="Proteomes" id="UP001392437"/>
    </source>
</evidence>
<dbReference type="AlphaFoldDB" id="A0AAW0QML6"/>
<keyword evidence="3" id="KW-1185">Reference proteome</keyword>
<keyword evidence="1" id="KW-0472">Membrane</keyword>
<evidence type="ECO:0000256" key="1">
    <source>
        <dbReference type="SAM" id="Phobius"/>
    </source>
</evidence>
<organism evidence="2 3">
    <name type="scientific">Apiospora kogelbergensis</name>
    <dbReference type="NCBI Taxonomy" id="1337665"/>
    <lineage>
        <taxon>Eukaryota</taxon>
        <taxon>Fungi</taxon>
        <taxon>Dikarya</taxon>
        <taxon>Ascomycota</taxon>
        <taxon>Pezizomycotina</taxon>
        <taxon>Sordariomycetes</taxon>
        <taxon>Xylariomycetidae</taxon>
        <taxon>Amphisphaeriales</taxon>
        <taxon>Apiosporaceae</taxon>
        <taxon>Apiospora</taxon>
    </lineage>
</organism>
<evidence type="ECO:0000313" key="2">
    <source>
        <dbReference type="EMBL" id="KAK8109782.1"/>
    </source>
</evidence>
<name>A0AAW0QML6_9PEZI</name>
<keyword evidence="1" id="KW-1133">Transmembrane helix</keyword>
<gene>
    <name evidence="2" type="ORF">PG999_007919</name>
</gene>
<feature type="transmembrane region" description="Helical" evidence="1">
    <location>
        <begin position="85"/>
        <end position="107"/>
    </location>
</feature>
<feature type="transmembrane region" description="Helical" evidence="1">
    <location>
        <begin position="31"/>
        <end position="51"/>
    </location>
</feature>
<dbReference type="Proteomes" id="UP001392437">
    <property type="component" value="Unassembled WGS sequence"/>
</dbReference>
<dbReference type="InterPro" id="IPR018750">
    <property type="entry name" value="DUF2306_membrane"/>
</dbReference>
<feature type="transmembrane region" description="Helical" evidence="1">
    <location>
        <begin position="151"/>
        <end position="167"/>
    </location>
</feature>
<feature type="transmembrane region" description="Helical" evidence="1">
    <location>
        <begin position="119"/>
        <end position="139"/>
    </location>
</feature>
<dbReference type="Pfam" id="PF10067">
    <property type="entry name" value="DUF2306"/>
    <property type="match status" value="1"/>
</dbReference>
<accession>A0AAW0QML6</accession>
<dbReference type="EMBL" id="JAQQWP010000007">
    <property type="protein sequence ID" value="KAK8109782.1"/>
    <property type="molecule type" value="Genomic_DNA"/>
</dbReference>